<dbReference type="VEuPathDB" id="FungiDB:RhiirFUN_001787"/>
<organism evidence="1 2">
    <name type="scientific">Rhizophagus irregularis</name>
    <dbReference type="NCBI Taxonomy" id="588596"/>
    <lineage>
        <taxon>Eukaryota</taxon>
        <taxon>Fungi</taxon>
        <taxon>Fungi incertae sedis</taxon>
        <taxon>Mucoromycota</taxon>
        <taxon>Glomeromycotina</taxon>
        <taxon>Glomeromycetes</taxon>
        <taxon>Glomerales</taxon>
        <taxon>Glomeraceae</taxon>
        <taxon>Rhizophagus</taxon>
    </lineage>
</organism>
<dbReference type="VEuPathDB" id="FungiDB:RhiirA1_388082"/>
<protein>
    <submittedName>
        <fullName evidence="1">Uncharacterized protein</fullName>
    </submittedName>
</protein>
<dbReference type="EMBL" id="LLXL01001293">
    <property type="protein sequence ID" value="PKK65295.1"/>
    <property type="molecule type" value="Genomic_DNA"/>
</dbReference>
<proteinExistence type="predicted"/>
<name>A0A2N1MUH9_9GLOM</name>
<comment type="caution">
    <text evidence="1">The sequence shown here is derived from an EMBL/GenBank/DDBJ whole genome shotgun (WGS) entry which is preliminary data.</text>
</comment>
<dbReference type="VEuPathDB" id="FungiDB:FUN_023673"/>
<dbReference type="Proteomes" id="UP000233469">
    <property type="component" value="Unassembled WGS sequence"/>
</dbReference>
<gene>
    <name evidence="1" type="ORF">RhiirC2_786370</name>
</gene>
<dbReference type="VEuPathDB" id="FungiDB:RhiirFUN_001788"/>
<dbReference type="AlphaFoldDB" id="A0A2N1MUH9"/>
<evidence type="ECO:0000313" key="1">
    <source>
        <dbReference type="EMBL" id="PKK65295.1"/>
    </source>
</evidence>
<evidence type="ECO:0000313" key="2">
    <source>
        <dbReference type="Proteomes" id="UP000233469"/>
    </source>
</evidence>
<reference evidence="1 2" key="2">
    <citation type="submission" date="2017-10" db="EMBL/GenBank/DDBJ databases">
        <title>Extensive intraspecific genome diversity in a model arbuscular mycorrhizal fungus.</title>
        <authorList>
            <person name="Chen E.C.H."/>
            <person name="Morin E."/>
            <person name="Baudet D."/>
            <person name="Noel J."/>
            <person name="Ndikumana S."/>
            <person name="Charron P."/>
            <person name="St-Onge C."/>
            <person name="Giorgi J."/>
            <person name="Grigoriev I.V."/>
            <person name="Roux C."/>
            <person name="Martin F.M."/>
            <person name="Corradi N."/>
        </authorList>
    </citation>
    <scope>NUCLEOTIDE SEQUENCE [LARGE SCALE GENOMIC DNA]</scope>
    <source>
        <strain evidence="1 2">C2</strain>
    </source>
</reference>
<reference evidence="1 2" key="1">
    <citation type="submission" date="2016-04" db="EMBL/GenBank/DDBJ databases">
        <title>Genome analyses suggest a sexual origin of heterokaryosis in a supposedly ancient asexual fungus.</title>
        <authorList>
            <person name="Ropars J."/>
            <person name="Sedzielewska K."/>
            <person name="Noel J."/>
            <person name="Charron P."/>
            <person name="Farinelli L."/>
            <person name="Marton T."/>
            <person name="Kruger M."/>
            <person name="Pelin A."/>
            <person name="Brachmann A."/>
            <person name="Corradi N."/>
        </authorList>
    </citation>
    <scope>NUCLEOTIDE SEQUENCE [LARGE SCALE GENOMIC DNA]</scope>
    <source>
        <strain evidence="1 2">C2</strain>
    </source>
</reference>
<sequence length="269" mass="31207">MNLVLKKKEIINLKSYLVGSQELREQLQLALASCESKEEENCILQIFFHNTLRGHDKKRLRVKEPGSSILLAAADNNTVELSSIIYEMLMSNKYKPDPHSEFTSLLNEKQFFITEQMIAIWESLDKFSKHSIKRIYLAPLVLYRMTASQMKVCQCFFALNKDILAFTDLGELMIAVTEDDPDSVIIKRCFSQIFTGLLKQELPRKTFFIIDEHEALLNNETLVPERLKSLQSLTNLNFWDEAKNGTRVIYTGTTHTRFEKVCLKNRMQE</sequence>
<accession>A0A2N1MUH9</accession>